<evidence type="ECO:0000313" key="6">
    <source>
        <dbReference type="EMBL" id="MBC8519227.1"/>
    </source>
</evidence>
<feature type="transmembrane region" description="Helical" evidence="5">
    <location>
        <begin position="110"/>
        <end position="132"/>
    </location>
</feature>
<evidence type="ECO:0000256" key="4">
    <source>
        <dbReference type="ARBA" id="ARBA00023136"/>
    </source>
</evidence>
<evidence type="ECO:0000256" key="3">
    <source>
        <dbReference type="ARBA" id="ARBA00022989"/>
    </source>
</evidence>
<name>A0A8J6TX67_9GAMM</name>
<dbReference type="PANTHER" id="PTHR36926:SF1">
    <property type="entry name" value="COLICIN V PRODUCTION PROTEIN"/>
    <property type="match status" value="1"/>
</dbReference>
<dbReference type="InterPro" id="IPR003825">
    <property type="entry name" value="Colicin-V_CvpA"/>
</dbReference>
<comment type="subcellular location">
    <subcellularLocation>
        <location evidence="1">Membrane</location>
        <topology evidence="1">Multi-pass membrane protein</topology>
    </subcellularLocation>
</comment>
<evidence type="ECO:0000313" key="7">
    <source>
        <dbReference type="Proteomes" id="UP000654401"/>
    </source>
</evidence>
<evidence type="ECO:0000256" key="2">
    <source>
        <dbReference type="ARBA" id="ARBA00022692"/>
    </source>
</evidence>
<dbReference type="GO" id="GO:0009403">
    <property type="term" value="P:toxin biosynthetic process"/>
    <property type="evidence" value="ECO:0007669"/>
    <property type="project" value="InterPro"/>
</dbReference>
<sequence length="175" mass="19453">MPPVVEQSGLNWTDLVILGIIVISTGISLLRGFFKEAISLVTWIIAFWVALNFSADQAHIFESLIETPSLRAGASFALLFLVTLILGSLINKAMQSLIDFSGFGGMDHLLGMFFGAARGVLIVSLLVLLAGLTPLPQDNWWHESLLLEYFQEVSAWLTEYFPEHLRSYFSYTPVV</sequence>
<keyword evidence="3 5" id="KW-1133">Transmembrane helix</keyword>
<dbReference type="Pfam" id="PF02674">
    <property type="entry name" value="Colicin_V"/>
    <property type="match status" value="1"/>
</dbReference>
<feature type="transmembrane region" description="Helical" evidence="5">
    <location>
        <begin position="12"/>
        <end position="30"/>
    </location>
</feature>
<organism evidence="6 7">
    <name type="scientific">Candidatus Thiopontia autotrophica</name>
    <dbReference type="NCBI Taxonomy" id="2841688"/>
    <lineage>
        <taxon>Bacteria</taxon>
        <taxon>Pseudomonadati</taxon>
        <taxon>Pseudomonadota</taxon>
        <taxon>Gammaproteobacteria</taxon>
        <taxon>Candidatus Thiopontia</taxon>
    </lineage>
</organism>
<accession>A0A8J6TX67</accession>
<proteinExistence type="predicted"/>
<gene>
    <name evidence="6" type="ORF">H8D24_02310</name>
</gene>
<dbReference type="InterPro" id="IPR052719">
    <property type="entry name" value="CvpA-like"/>
</dbReference>
<comment type="caution">
    <text evidence="6">The sequence shown here is derived from an EMBL/GenBank/DDBJ whole genome shotgun (WGS) entry which is preliminary data.</text>
</comment>
<evidence type="ECO:0000256" key="1">
    <source>
        <dbReference type="ARBA" id="ARBA00004141"/>
    </source>
</evidence>
<feature type="transmembrane region" description="Helical" evidence="5">
    <location>
        <begin position="70"/>
        <end position="90"/>
    </location>
</feature>
<dbReference type="AlphaFoldDB" id="A0A8J6TX67"/>
<reference evidence="6 7" key="1">
    <citation type="submission" date="2020-08" db="EMBL/GenBank/DDBJ databases">
        <title>Bridging the membrane lipid divide: bacteria of the FCB group superphylum have the potential to synthesize archaeal ether lipids.</title>
        <authorList>
            <person name="Villanueva L."/>
            <person name="Von Meijenfeldt F.A.B."/>
            <person name="Westbye A.B."/>
            <person name="Yadav S."/>
            <person name="Hopmans E.C."/>
            <person name="Dutilh B.E."/>
            <person name="Sinninghe Damste J.S."/>
        </authorList>
    </citation>
    <scope>NUCLEOTIDE SEQUENCE [LARGE SCALE GENOMIC DNA]</scope>
    <source>
        <strain evidence="6">NIOZ-UU100</strain>
    </source>
</reference>
<dbReference type="Proteomes" id="UP000654401">
    <property type="component" value="Unassembled WGS sequence"/>
</dbReference>
<keyword evidence="4 5" id="KW-0472">Membrane</keyword>
<protein>
    <submittedName>
        <fullName evidence="6">CvpA family protein</fullName>
    </submittedName>
</protein>
<evidence type="ECO:0000256" key="5">
    <source>
        <dbReference type="SAM" id="Phobius"/>
    </source>
</evidence>
<dbReference type="PANTHER" id="PTHR36926">
    <property type="entry name" value="COLICIN V PRODUCTION PROTEIN"/>
    <property type="match status" value="1"/>
</dbReference>
<dbReference type="GO" id="GO:0016020">
    <property type="term" value="C:membrane"/>
    <property type="evidence" value="ECO:0007669"/>
    <property type="project" value="UniProtKB-SubCell"/>
</dbReference>
<keyword evidence="2 5" id="KW-0812">Transmembrane</keyword>
<dbReference type="EMBL" id="JACNFK010000019">
    <property type="protein sequence ID" value="MBC8519227.1"/>
    <property type="molecule type" value="Genomic_DNA"/>
</dbReference>
<feature type="transmembrane region" description="Helical" evidence="5">
    <location>
        <begin position="37"/>
        <end position="55"/>
    </location>
</feature>